<sequence>MPATPRKSATAQAAAAKKTATKTSPRRSVYVHASVWDAADQRCAETGDAASMSALITQLLRGYAAGTIQLTAVGTAPAPPTSSTEENTQ</sequence>
<dbReference type="RefSeq" id="WP_122182632.1">
    <property type="nucleotide sequence ID" value="NZ_RFFJ01000016.1"/>
</dbReference>
<evidence type="ECO:0000313" key="2">
    <source>
        <dbReference type="EMBL" id="RMI44425.1"/>
    </source>
</evidence>
<dbReference type="AlphaFoldDB" id="A0A3M2M7B7"/>
<reference evidence="2 3" key="1">
    <citation type="submission" date="2018-10" db="EMBL/GenBank/DDBJ databases">
        <title>Isolation, diversity and antifungal activity of actinobacteria from wheat.</title>
        <authorList>
            <person name="Han C."/>
        </authorList>
    </citation>
    <scope>NUCLEOTIDE SEQUENCE [LARGE SCALE GENOMIC DNA]</scope>
    <source>
        <strain evidence="2 3">NEAU-YY642</strain>
    </source>
</reference>
<proteinExistence type="predicted"/>
<feature type="region of interest" description="Disordered" evidence="1">
    <location>
        <begin position="1"/>
        <end position="27"/>
    </location>
</feature>
<accession>A0A3M2M7B7</accession>
<comment type="caution">
    <text evidence="2">The sequence shown here is derived from an EMBL/GenBank/DDBJ whole genome shotgun (WGS) entry which is preliminary data.</text>
</comment>
<evidence type="ECO:0000256" key="1">
    <source>
        <dbReference type="SAM" id="MobiDB-lite"/>
    </source>
</evidence>
<keyword evidence="3" id="KW-1185">Reference proteome</keyword>
<name>A0A3M2M7B7_9ACTN</name>
<organism evidence="2 3">
    <name type="scientific">Streptomyces triticirhizae</name>
    <dbReference type="NCBI Taxonomy" id="2483353"/>
    <lineage>
        <taxon>Bacteria</taxon>
        <taxon>Bacillati</taxon>
        <taxon>Actinomycetota</taxon>
        <taxon>Actinomycetes</taxon>
        <taxon>Kitasatosporales</taxon>
        <taxon>Streptomycetaceae</taxon>
        <taxon>Streptomyces</taxon>
    </lineage>
</organism>
<evidence type="ECO:0000313" key="3">
    <source>
        <dbReference type="Proteomes" id="UP000278673"/>
    </source>
</evidence>
<dbReference type="EMBL" id="RFFJ01000016">
    <property type="protein sequence ID" value="RMI44425.1"/>
    <property type="molecule type" value="Genomic_DNA"/>
</dbReference>
<gene>
    <name evidence="2" type="ORF">EBN88_05340</name>
</gene>
<protein>
    <submittedName>
        <fullName evidence="2">Uncharacterized protein</fullName>
    </submittedName>
</protein>
<dbReference type="Proteomes" id="UP000278673">
    <property type="component" value="Unassembled WGS sequence"/>
</dbReference>